<evidence type="ECO:0000256" key="2">
    <source>
        <dbReference type="ARBA" id="ARBA00023274"/>
    </source>
</evidence>
<sequence>MLNFKFIYMSRVGNKKISIPQEMTVEIVGREVKISGPKGEQSFAMPAGITAEAKEGKIKVSRAGDSKSLRSLHGTSARIIENMTLGLSQGFIKKLEYKGVGFTAGVADGKISMRLGYSHPVILPIPKSLNVSVVKNTIIVEGTDKSEVGAFAAKIRETRKPEVYKGKGIKYQGEFIKKKAGKAAQTTTGA</sequence>
<dbReference type="GO" id="GO:0003735">
    <property type="term" value="F:structural constituent of ribosome"/>
    <property type="evidence" value="ECO:0007669"/>
    <property type="project" value="UniProtKB-UniRule"/>
</dbReference>
<dbReference type="GO" id="GO:0022625">
    <property type="term" value="C:cytosolic large ribosomal subunit"/>
    <property type="evidence" value="ECO:0007669"/>
    <property type="project" value="UniProtKB-UniRule"/>
</dbReference>
<evidence type="ECO:0000256" key="4">
    <source>
        <dbReference type="NCBIfam" id="TIGR03654"/>
    </source>
</evidence>
<comment type="caution">
    <text evidence="8">The sequence shown here is derived from an EMBL/GenBank/DDBJ whole genome shotgun (WGS) entry which is preliminary data.</text>
</comment>
<keyword evidence="2 5" id="KW-0687">Ribonucleoprotein</keyword>
<evidence type="ECO:0000256" key="3">
    <source>
        <dbReference type="ARBA" id="ARBA00035454"/>
    </source>
</evidence>
<dbReference type="PROSITE" id="PS00525">
    <property type="entry name" value="RIBOSOMAL_L6_1"/>
    <property type="match status" value="1"/>
</dbReference>
<dbReference type="EMBL" id="PCSO01000053">
    <property type="protein sequence ID" value="PIP50955.1"/>
    <property type="molecule type" value="Genomic_DNA"/>
</dbReference>
<dbReference type="Proteomes" id="UP000230671">
    <property type="component" value="Unassembled WGS sequence"/>
</dbReference>
<name>A0A2H0AZW0_9BACT</name>
<dbReference type="Gene3D" id="3.90.930.12">
    <property type="entry name" value="Ribosomal protein L6, alpha-beta domain"/>
    <property type="match status" value="2"/>
</dbReference>
<dbReference type="PRINTS" id="PR00059">
    <property type="entry name" value="RIBOSOMALL6"/>
</dbReference>
<dbReference type="InterPro" id="IPR019906">
    <property type="entry name" value="Ribosomal_uL6_bac-type"/>
</dbReference>
<dbReference type="PIRSF" id="PIRSF002162">
    <property type="entry name" value="Ribosomal_L6"/>
    <property type="match status" value="1"/>
</dbReference>
<comment type="similarity">
    <text evidence="5">Belongs to the universal ribosomal protein uL6 family.</text>
</comment>
<organism evidence="8 9">
    <name type="scientific">Candidatus Berkelbacteria bacterium CG23_combo_of_CG06-09_8_20_14_all_41_73</name>
    <dbReference type="NCBI Taxonomy" id="1974519"/>
    <lineage>
        <taxon>Bacteria</taxon>
        <taxon>Candidatus Berkelbacteria</taxon>
    </lineage>
</organism>
<evidence type="ECO:0000256" key="5">
    <source>
        <dbReference type="RuleBase" id="RU003869"/>
    </source>
</evidence>
<evidence type="ECO:0000259" key="7">
    <source>
        <dbReference type="Pfam" id="PF00347"/>
    </source>
</evidence>
<feature type="domain" description="Large ribosomal subunit protein uL6 alpha-beta" evidence="7">
    <location>
        <begin position="99"/>
        <end position="171"/>
    </location>
</feature>
<dbReference type="InterPro" id="IPR036789">
    <property type="entry name" value="Ribosomal_uL6-like_a/b-dom_sf"/>
</dbReference>
<dbReference type="SUPFAM" id="SSF56053">
    <property type="entry name" value="Ribosomal protein L6"/>
    <property type="match status" value="2"/>
</dbReference>
<reference evidence="8 9" key="1">
    <citation type="submission" date="2017-09" db="EMBL/GenBank/DDBJ databases">
        <title>Depth-based differentiation of microbial function through sediment-hosted aquifers and enrichment of novel symbionts in the deep terrestrial subsurface.</title>
        <authorList>
            <person name="Probst A.J."/>
            <person name="Ladd B."/>
            <person name="Jarett J.K."/>
            <person name="Geller-Mcgrath D.E."/>
            <person name="Sieber C.M."/>
            <person name="Emerson J.B."/>
            <person name="Anantharaman K."/>
            <person name="Thomas B.C."/>
            <person name="Malmstrom R."/>
            <person name="Stieglmeier M."/>
            <person name="Klingl A."/>
            <person name="Woyke T."/>
            <person name="Ryan C.M."/>
            <person name="Banfield J.F."/>
        </authorList>
    </citation>
    <scope>NUCLEOTIDE SEQUENCE [LARGE SCALE GENOMIC DNA]</scope>
    <source>
        <strain evidence="8">CG23_combo_of_CG06-09_8_20_14_all_41_73</strain>
    </source>
</reference>
<dbReference type="GO" id="GO:0019843">
    <property type="term" value="F:rRNA binding"/>
    <property type="evidence" value="ECO:0007669"/>
    <property type="project" value="UniProtKB-UniRule"/>
</dbReference>
<gene>
    <name evidence="8" type="ORF">COX11_01185</name>
</gene>
<dbReference type="PANTHER" id="PTHR11655">
    <property type="entry name" value="60S/50S RIBOSOMAL PROTEIN L6/L9"/>
    <property type="match status" value="1"/>
</dbReference>
<protein>
    <recommendedName>
        <fullName evidence="3 4">50S ribosomal protein L6</fullName>
    </recommendedName>
</protein>
<feature type="domain" description="Large ribosomal subunit protein uL6 alpha-beta" evidence="7">
    <location>
        <begin position="19"/>
        <end position="90"/>
    </location>
</feature>
<keyword evidence="1 5" id="KW-0689">Ribosomal protein</keyword>
<dbReference type="PANTHER" id="PTHR11655:SF14">
    <property type="entry name" value="LARGE RIBOSOMAL SUBUNIT PROTEIN UL6M"/>
    <property type="match status" value="1"/>
</dbReference>
<comment type="function">
    <text evidence="6">This protein binds to the 23S rRNA, and is important in its secondary structure. It is located near the subunit interface in the base of the L7/L12 stalk, and near the tRNA binding site of the peptidyltransferase center.</text>
</comment>
<proteinExistence type="inferred from homology"/>
<keyword evidence="6" id="KW-0699">rRNA-binding</keyword>
<dbReference type="Pfam" id="PF00347">
    <property type="entry name" value="Ribosomal_L6"/>
    <property type="match status" value="2"/>
</dbReference>
<keyword evidence="6" id="KW-0694">RNA-binding</keyword>
<evidence type="ECO:0000313" key="8">
    <source>
        <dbReference type="EMBL" id="PIP50955.1"/>
    </source>
</evidence>
<evidence type="ECO:0000256" key="1">
    <source>
        <dbReference type="ARBA" id="ARBA00022980"/>
    </source>
</evidence>
<dbReference type="InterPro" id="IPR000702">
    <property type="entry name" value="Ribosomal_uL6-like"/>
</dbReference>
<evidence type="ECO:0000256" key="6">
    <source>
        <dbReference type="RuleBase" id="RU003870"/>
    </source>
</evidence>
<accession>A0A2H0AZW0</accession>
<dbReference type="NCBIfam" id="TIGR03654">
    <property type="entry name" value="L6_bact"/>
    <property type="match status" value="1"/>
</dbReference>
<dbReference type="AlphaFoldDB" id="A0A2H0AZW0"/>
<dbReference type="GO" id="GO:0002181">
    <property type="term" value="P:cytoplasmic translation"/>
    <property type="evidence" value="ECO:0007669"/>
    <property type="project" value="TreeGrafter"/>
</dbReference>
<evidence type="ECO:0000313" key="9">
    <source>
        <dbReference type="Proteomes" id="UP000230671"/>
    </source>
</evidence>
<dbReference type="InterPro" id="IPR002358">
    <property type="entry name" value="Ribosomal_uL6_CS"/>
</dbReference>
<dbReference type="InterPro" id="IPR020040">
    <property type="entry name" value="Ribosomal_uL6_a/b-dom"/>
</dbReference>